<feature type="transmembrane region" description="Helical" evidence="2">
    <location>
        <begin position="17"/>
        <end position="36"/>
    </location>
</feature>
<dbReference type="AlphaFoldDB" id="A0A927IHM6"/>
<accession>A0A927IHM6</accession>
<feature type="domain" description="Doubled CXXCH motif" evidence="3">
    <location>
        <begin position="135"/>
        <end position="176"/>
    </location>
</feature>
<keyword evidence="2" id="KW-0812">Transmembrane</keyword>
<keyword evidence="1" id="KW-0732">Signal</keyword>
<dbReference type="InterPro" id="IPR010177">
    <property type="entry name" value="Paired_CXXCH_1"/>
</dbReference>
<dbReference type="SUPFAM" id="SSF48695">
    <property type="entry name" value="Multiheme cytochromes"/>
    <property type="match status" value="1"/>
</dbReference>
<dbReference type="NCBIfam" id="TIGR01905">
    <property type="entry name" value="paired_CXXCH_1"/>
    <property type="match status" value="1"/>
</dbReference>
<evidence type="ECO:0000259" key="3">
    <source>
        <dbReference type="Pfam" id="PF09699"/>
    </source>
</evidence>
<proteinExistence type="predicted"/>
<evidence type="ECO:0000313" key="5">
    <source>
        <dbReference type="Proteomes" id="UP000622317"/>
    </source>
</evidence>
<name>A0A927IHM6_9BACT</name>
<dbReference type="InterPro" id="IPR051829">
    <property type="entry name" value="Multiheme_Cytochr_ET"/>
</dbReference>
<evidence type="ECO:0000313" key="4">
    <source>
        <dbReference type="EMBL" id="MBD5780361.1"/>
    </source>
</evidence>
<feature type="domain" description="Doubled CXXCH motif" evidence="3">
    <location>
        <begin position="183"/>
        <end position="219"/>
    </location>
</feature>
<dbReference type="Pfam" id="PF09699">
    <property type="entry name" value="Paired_CXXCH_1"/>
    <property type="match status" value="2"/>
</dbReference>
<organism evidence="4 5">
    <name type="scientific">Pelagicoccus enzymogenes</name>
    <dbReference type="NCBI Taxonomy" id="2773457"/>
    <lineage>
        <taxon>Bacteria</taxon>
        <taxon>Pseudomonadati</taxon>
        <taxon>Verrucomicrobiota</taxon>
        <taxon>Opitutia</taxon>
        <taxon>Puniceicoccales</taxon>
        <taxon>Pelagicoccaceae</taxon>
        <taxon>Pelagicoccus</taxon>
    </lineage>
</organism>
<dbReference type="PANTHER" id="PTHR35038">
    <property type="entry name" value="DISSIMILATORY SULFITE REDUCTASE SIRA"/>
    <property type="match status" value="1"/>
</dbReference>
<comment type="caution">
    <text evidence="4">The sequence shown here is derived from an EMBL/GenBank/DDBJ whole genome shotgun (WGS) entry which is preliminary data.</text>
</comment>
<dbReference type="Gene3D" id="1.10.1130.10">
    <property type="entry name" value="Flavocytochrome C3, Chain A"/>
    <property type="match status" value="1"/>
</dbReference>
<reference evidence="4" key="1">
    <citation type="submission" date="2020-09" db="EMBL/GenBank/DDBJ databases">
        <title>Pelagicoccus enzymogenes sp. nov. with an EPS production, isolated from marine sediment.</title>
        <authorList>
            <person name="Feng X."/>
        </authorList>
    </citation>
    <scope>NUCLEOTIDE SEQUENCE</scope>
    <source>
        <strain evidence="4">NFK12</strain>
    </source>
</reference>
<dbReference type="Gene3D" id="3.90.10.10">
    <property type="entry name" value="Cytochrome C3"/>
    <property type="match status" value="1"/>
</dbReference>
<keyword evidence="5" id="KW-1185">Reference proteome</keyword>
<keyword evidence="2" id="KW-0472">Membrane</keyword>
<evidence type="ECO:0000256" key="1">
    <source>
        <dbReference type="ARBA" id="ARBA00022729"/>
    </source>
</evidence>
<evidence type="ECO:0000256" key="2">
    <source>
        <dbReference type="SAM" id="Phobius"/>
    </source>
</evidence>
<dbReference type="EMBL" id="JACYFG010000036">
    <property type="protein sequence ID" value="MBD5780361.1"/>
    <property type="molecule type" value="Genomic_DNA"/>
</dbReference>
<dbReference type="GO" id="GO:0016491">
    <property type="term" value="F:oxidoreductase activity"/>
    <property type="evidence" value="ECO:0007669"/>
    <property type="project" value="TreeGrafter"/>
</dbReference>
<protein>
    <recommendedName>
        <fullName evidence="3">Doubled CXXCH motif domain-containing protein</fullName>
    </recommendedName>
</protein>
<gene>
    <name evidence="4" type="ORF">IEN85_12745</name>
</gene>
<keyword evidence="2" id="KW-1133">Transmembrane helix</keyword>
<dbReference type="RefSeq" id="WP_191617467.1">
    <property type="nucleotide sequence ID" value="NZ_JACYFG010000036.1"/>
</dbReference>
<dbReference type="PANTHER" id="PTHR35038:SF6">
    <property type="entry name" value="SURFACE LOCALIZED DECAHEME CYTOCHROME C LIPOPROTEIN"/>
    <property type="match status" value="1"/>
</dbReference>
<sequence length="263" mass="28022">MNDHTSSRSGGFRKSKAALFGSIAVMTILAACSVNYQAYFRPPQIPGASFMGVQSCEECHEEIVSGFDSATHAKLLADGNHAVNMGCEACHGPGSIHNDSGGEIGTIHNPQADPDTCYQCHLDVKGSFALAHAHPIGDQITCNDCHDPHYGSAIKGGGVASMREGETCVQCHQAQAGPFVFEHEATRDGCTTCHTPHGSPSEKMLKTSNQMLCLQCHFQQQTAPDVILIGGRNHASFVSRGTCWTAGCHESVHGSHVNSSLRY</sequence>
<dbReference type="InterPro" id="IPR036280">
    <property type="entry name" value="Multihaem_cyt_sf"/>
</dbReference>
<dbReference type="Proteomes" id="UP000622317">
    <property type="component" value="Unassembled WGS sequence"/>
</dbReference>